<protein>
    <submittedName>
        <fullName evidence="1">Uncharacterized protein</fullName>
    </submittedName>
</protein>
<gene>
    <name evidence="1" type="ORF">ME7_00852</name>
</gene>
<dbReference type="PATRIC" id="fig|1094552.3.peg.945"/>
<dbReference type="RefSeq" id="WP_006589778.1">
    <property type="nucleotide sequence ID" value="NZ_JH725077.1"/>
</dbReference>
<dbReference type="Proteomes" id="UP000008748">
    <property type="component" value="Unassembled WGS sequence"/>
</dbReference>
<evidence type="ECO:0000313" key="2">
    <source>
        <dbReference type="Proteomes" id="UP000008748"/>
    </source>
</evidence>
<keyword evidence="2" id="KW-1185">Reference proteome</keyword>
<proteinExistence type="predicted"/>
<evidence type="ECO:0000313" key="1">
    <source>
        <dbReference type="EMBL" id="EJF76595.1"/>
    </source>
</evidence>
<dbReference type="AlphaFoldDB" id="J1IZ67"/>
<name>J1IZ67_9HYPH</name>
<organism evidence="1 2">
    <name type="scientific">Bartonella birtlesii LL-WM9</name>
    <dbReference type="NCBI Taxonomy" id="1094552"/>
    <lineage>
        <taxon>Bacteria</taxon>
        <taxon>Pseudomonadati</taxon>
        <taxon>Pseudomonadota</taxon>
        <taxon>Alphaproteobacteria</taxon>
        <taxon>Hyphomicrobiales</taxon>
        <taxon>Bartonellaceae</taxon>
        <taxon>Bartonella</taxon>
    </lineage>
</organism>
<reference evidence="1 2" key="1">
    <citation type="submission" date="2012-03" db="EMBL/GenBank/DDBJ databases">
        <title>The Genome Sequence of Bartonella birtlesii LL-WM9.</title>
        <authorList>
            <consortium name="The Broad Institute Genome Sequencing Platform"/>
            <consortium name="The Broad Institute Genome Sequencing Center for Infectious Disease"/>
            <person name="Feldgarden M."/>
            <person name="Kirby J."/>
            <person name="Kosoy M."/>
            <person name="Birtles R."/>
            <person name="Probert W.S."/>
            <person name="Chiaraviglio L."/>
            <person name="Young S.K."/>
            <person name="Zeng Q."/>
            <person name="Gargeya S."/>
            <person name="Fitzgerald M."/>
            <person name="Haas B."/>
            <person name="Abouelleil A."/>
            <person name="Alvarado L."/>
            <person name="Arachchi H.M."/>
            <person name="Berlin A."/>
            <person name="Chapman S.B."/>
            <person name="Gearin G."/>
            <person name="Goldberg J."/>
            <person name="Griggs A."/>
            <person name="Gujja S."/>
            <person name="Hansen M."/>
            <person name="Heiman D."/>
            <person name="Howarth C."/>
            <person name="Larimer J."/>
            <person name="Lui A."/>
            <person name="MacDonald P.J.P."/>
            <person name="McCowen C."/>
            <person name="Montmayeur A."/>
            <person name="Murphy C."/>
            <person name="Neiman D."/>
            <person name="Pearson M."/>
            <person name="Priest M."/>
            <person name="Roberts A."/>
            <person name="Saif S."/>
            <person name="Shea T."/>
            <person name="Sisk P."/>
            <person name="Stolte C."/>
            <person name="Sykes S."/>
            <person name="Wortman J."/>
            <person name="Nusbaum C."/>
            <person name="Birren B."/>
        </authorList>
    </citation>
    <scope>NUCLEOTIDE SEQUENCE [LARGE SCALE GENOMIC DNA]</scope>
    <source>
        <strain evidence="1 2">LL-WM9</strain>
    </source>
</reference>
<sequence length="100" mass="11232">MLFFETDSGGVKNHKCQFQDSVHPRYALKFAAAVAVWKVVSGAESGKIVKQTLAKWLQQNADQYNLRDKKNNKLKKGVIEQLANFAHWKSIGGAPKIFVN</sequence>
<dbReference type="EMBL" id="AIMC01000018">
    <property type="protein sequence ID" value="EJF76595.1"/>
    <property type="molecule type" value="Genomic_DNA"/>
</dbReference>
<accession>J1IZ67</accession>
<dbReference type="HOGENOM" id="CLU_2300205_0_0_5"/>
<comment type="caution">
    <text evidence="1">The sequence shown here is derived from an EMBL/GenBank/DDBJ whole genome shotgun (WGS) entry which is preliminary data.</text>
</comment>